<evidence type="ECO:0000256" key="1">
    <source>
        <dbReference type="SAM" id="MobiDB-lite"/>
    </source>
</evidence>
<evidence type="ECO:0000313" key="3">
    <source>
        <dbReference type="Proteomes" id="UP000076154"/>
    </source>
</evidence>
<dbReference type="EMBL" id="LUEZ02000084">
    <property type="protein sequence ID" value="RDB19127.1"/>
    <property type="molecule type" value="Genomic_DNA"/>
</dbReference>
<feature type="compositionally biased region" description="Low complexity" evidence="1">
    <location>
        <begin position="1"/>
        <end position="17"/>
    </location>
</feature>
<keyword evidence="3" id="KW-1185">Reference proteome</keyword>
<name>A0A369JEW1_HYPMA</name>
<sequence length="69" mass="7368">MTINAATLTTTLAMVSPSPRPSPSSPSTNAKCAMQRHVIRLAQLRHPPVLTLIQQPAISLAPGSRQVVR</sequence>
<feature type="region of interest" description="Disordered" evidence="1">
    <location>
        <begin position="1"/>
        <end position="30"/>
    </location>
</feature>
<dbReference type="InParanoid" id="A0A369JEW1"/>
<dbReference type="AlphaFoldDB" id="A0A369JEW1"/>
<comment type="caution">
    <text evidence="2">The sequence shown here is derived from an EMBL/GenBank/DDBJ whole genome shotgun (WGS) entry which is preliminary data.</text>
</comment>
<dbReference type="Proteomes" id="UP000076154">
    <property type="component" value="Unassembled WGS sequence"/>
</dbReference>
<evidence type="ECO:0000313" key="2">
    <source>
        <dbReference type="EMBL" id="RDB19127.1"/>
    </source>
</evidence>
<proteinExistence type="predicted"/>
<accession>A0A369JEW1</accession>
<reference evidence="2" key="1">
    <citation type="submission" date="2018-04" db="EMBL/GenBank/DDBJ databases">
        <title>Whole genome sequencing of Hypsizygus marmoreus.</title>
        <authorList>
            <person name="Choi I.-G."/>
            <person name="Min B."/>
            <person name="Kim J.-G."/>
            <person name="Kim S."/>
            <person name="Oh Y.-L."/>
            <person name="Kong W.-S."/>
            <person name="Park H."/>
            <person name="Jeong J."/>
            <person name="Song E.-S."/>
        </authorList>
    </citation>
    <scope>NUCLEOTIDE SEQUENCE [LARGE SCALE GENOMIC DNA]</scope>
    <source>
        <strain evidence="2">51987-8</strain>
    </source>
</reference>
<gene>
    <name evidence="2" type="ORF">Hypma_014241</name>
</gene>
<organism evidence="2 3">
    <name type="scientific">Hypsizygus marmoreus</name>
    <name type="common">White beech mushroom</name>
    <name type="synonym">Agaricus marmoreus</name>
    <dbReference type="NCBI Taxonomy" id="39966"/>
    <lineage>
        <taxon>Eukaryota</taxon>
        <taxon>Fungi</taxon>
        <taxon>Dikarya</taxon>
        <taxon>Basidiomycota</taxon>
        <taxon>Agaricomycotina</taxon>
        <taxon>Agaricomycetes</taxon>
        <taxon>Agaricomycetidae</taxon>
        <taxon>Agaricales</taxon>
        <taxon>Tricholomatineae</taxon>
        <taxon>Lyophyllaceae</taxon>
        <taxon>Hypsizygus</taxon>
    </lineage>
</organism>
<protein>
    <submittedName>
        <fullName evidence="2">Uncharacterized protein</fullName>
    </submittedName>
</protein>